<feature type="region of interest" description="Disordered" evidence="1">
    <location>
        <begin position="149"/>
        <end position="180"/>
    </location>
</feature>
<dbReference type="EMBL" id="AYKW01000035">
    <property type="protein sequence ID" value="PIL26844.1"/>
    <property type="molecule type" value="Genomic_DNA"/>
</dbReference>
<dbReference type="Proteomes" id="UP000230002">
    <property type="component" value="Unassembled WGS sequence"/>
</dbReference>
<evidence type="ECO:0000313" key="2">
    <source>
        <dbReference type="EMBL" id="PIL26844.1"/>
    </source>
</evidence>
<comment type="caution">
    <text evidence="2">The sequence shown here is derived from an EMBL/GenBank/DDBJ whole genome shotgun (WGS) entry which is preliminary data.</text>
</comment>
<evidence type="ECO:0000313" key="3">
    <source>
        <dbReference type="Proteomes" id="UP000230002"/>
    </source>
</evidence>
<evidence type="ECO:0000256" key="1">
    <source>
        <dbReference type="SAM" id="MobiDB-lite"/>
    </source>
</evidence>
<proteinExistence type="predicted"/>
<name>A0A2G8RZD3_9APHY</name>
<keyword evidence="3" id="KW-1185">Reference proteome</keyword>
<feature type="region of interest" description="Disordered" evidence="1">
    <location>
        <begin position="240"/>
        <end position="259"/>
    </location>
</feature>
<organism evidence="2 3">
    <name type="scientific">Ganoderma sinense ZZ0214-1</name>
    <dbReference type="NCBI Taxonomy" id="1077348"/>
    <lineage>
        <taxon>Eukaryota</taxon>
        <taxon>Fungi</taxon>
        <taxon>Dikarya</taxon>
        <taxon>Basidiomycota</taxon>
        <taxon>Agaricomycotina</taxon>
        <taxon>Agaricomycetes</taxon>
        <taxon>Polyporales</taxon>
        <taxon>Polyporaceae</taxon>
        <taxon>Ganoderma</taxon>
    </lineage>
</organism>
<reference evidence="2 3" key="1">
    <citation type="journal article" date="2015" name="Sci. Rep.">
        <title>Chromosome-level genome map provides insights into diverse defense mechanisms in the medicinal fungus Ganoderma sinense.</title>
        <authorList>
            <person name="Zhu Y."/>
            <person name="Xu J."/>
            <person name="Sun C."/>
            <person name="Zhou S."/>
            <person name="Xu H."/>
            <person name="Nelson D.R."/>
            <person name="Qian J."/>
            <person name="Song J."/>
            <person name="Luo H."/>
            <person name="Xiang L."/>
            <person name="Li Y."/>
            <person name="Xu Z."/>
            <person name="Ji A."/>
            <person name="Wang L."/>
            <person name="Lu S."/>
            <person name="Hayward A."/>
            <person name="Sun W."/>
            <person name="Li X."/>
            <person name="Schwartz D.C."/>
            <person name="Wang Y."/>
            <person name="Chen S."/>
        </authorList>
    </citation>
    <scope>NUCLEOTIDE SEQUENCE [LARGE SCALE GENOMIC DNA]</scope>
    <source>
        <strain evidence="2 3">ZZ0214-1</strain>
    </source>
</reference>
<protein>
    <submittedName>
        <fullName evidence="2">Uncharacterized protein</fullName>
    </submittedName>
</protein>
<dbReference type="AlphaFoldDB" id="A0A2G8RZD3"/>
<sequence length="341" mass="35184">MKIALAHAAGGAFTAQCSRLGCAHKRVSRKGGAKMDSCRHSGSTAYSYTPLSARPSPSSVLCSLCCAVPPTARLHYPLHVYTYSYTSLPTPTRPVLPTPTHPESRIINGVFSTLRRTHARPARPAHEATARRQQNIFLLRDHTRHPVLVGERPPARTASCPPPYASMNSESASASNKSHPSSSSSTILSVLISLPTPLVPRAFALAGVAAVACSSWLKSSPNPAGVGGGSSGRVACARRPSSGAQHTAHRFPSTSPACASGTSTACVCATKHTSYSSIASAVVNAPPGADVLAVEGGASAYVESASVVDSDSNSDDARCAACGGAVVERDQTTSKGSLMPR</sequence>
<gene>
    <name evidence="2" type="ORF">GSI_11024</name>
</gene>
<accession>A0A2G8RZD3</accession>
<feature type="compositionally biased region" description="Low complexity" evidence="1">
    <location>
        <begin position="166"/>
        <end position="180"/>
    </location>
</feature>